<evidence type="ECO:0000256" key="2">
    <source>
        <dbReference type="ARBA" id="ARBA00023015"/>
    </source>
</evidence>
<keyword evidence="2" id="KW-0805">Transcription regulation</keyword>
<dbReference type="Gene3D" id="1.10.10.10">
    <property type="entry name" value="Winged helix-like DNA-binding domain superfamily/Winged helix DNA-binding domain"/>
    <property type="match status" value="1"/>
</dbReference>
<feature type="domain" description="RNA polymerase sigma-70 region 2" evidence="6">
    <location>
        <begin position="31"/>
        <end position="96"/>
    </location>
</feature>
<dbReference type="SUPFAM" id="SSF88946">
    <property type="entry name" value="Sigma2 domain of RNA polymerase sigma factors"/>
    <property type="match status" value="1"/>
</dbReference>
<dbReference type="NCBIfam" id="TIGR02937">
    <property type="entry name" value="sigma70-ECF"/>
    <property type="match status" value="1"/>
</dbReference>
<dbReference type="InterPro" id="IPR007627">
    <property type="entry name" value="RNA_pol_sigma70_r2"/>
</dbReference>
<evidence type="ECO:0000259" key="6">
    <source>
        <dbReference type="Pfam" id="PF04542"/>
    </source>
</evidence>
<dbReference type="AlphaFoldDB" id="A0A3B9GX90"/>
<dbReference type="InterPro" id="IPR039425">
    <property type="entry name" value="RNA_pol_sigma-70-like"/>
</dbReference>
<reference evidence="8 9" key="1">
    <citation type="journal article" date="2018" name="Nat. Biotechnol.">
        <title>A standardized bacterial taxonomy based on genome phylogeny substantially revises the tree of life.</title>
        <authorList>
            <person name="Parks D.H."/>
            <person name="Chuvochina M."/>
            <person name="Waite D.W."/>
            <person name="Rinke C."/>
            <person name="Skarshewski A."/>
            <person name="Chaumeil P.A."/>
            <person name="Hugenholtz P."/>
        </authorList>
    </citation>
    <scope>NUCLEOTIDE SEQUENCE [LARGE SCALE GENOMIC DNA]</scope>
    <source>
        <strain evidence="8">UBA8733</strain>
    </source>
</reference>
<dbReference type="InterPro" id="IPR014284">
    <property type="entry name" value="RNA_pol_sigma-70_dom"/>
</dbReference>
<dbReference type="SUPFAM" id="SSF88659">
    <property type="entry name" value="Sigma3 and sigma4 domains of RNA polymerase sigma factors"/>
    <property type="match status" value="1"/>
</dbReference>
<feature type="region of interest" description="Disordered" evidence="5">
    <location>
        <begin position="1"/>
        <end position="21"/>
    </location>
</feature>
<evidence type="ECO:0000256" key="4">
    <source>
        <dbReference type="ARBA" id="ARBA00023163"/>
    </source>
</evidence>
<evidence type="ECO:0000256" key="3">
    <source>
        <dbReference type="ARBA" id="ARBA00023082"/>
    </source>
</evidence>
<gene>
    <name evidence="8" type="ORF">DCG58_07900</name>
</gene>
<name>A0A3B9GX90_9PROT</name>
<evidence type="ECO:0000313" key="9">
    <source>
        <dbReference type="Proteomes" id="UP000259610"/>
    </source>
</evidence>
<dbReference type="GO" id="GO:0003677">
    <property type="term" value="F:DNA binding"/>
    <property type="evidence" value="ECO:0007669"/>
    <property type="project" value="InterPro"/>
</dbReference>
<evidence type="ECO:0000313" key="8">
    <source>
        <dbReference type="EMBL" id="HAE27067.1"/>
    </source>
</evidence>
<dbReference type="InterPro" id="IPR013324">
    <property type="entry name" value="RNA_pol_sigma_r3/r4-like"/>
</dbReference>
<comment type="caution">
    <text evidence="8">The sequence shown here is derived from an EMBL/GenBank/DDBJ whole genome shotgun (WGS) entry which is preliminary data.</text>
</comment>
<organism evidence="8 9">
    <name type="scientific">Hyphomonas adhaerens</name>
    <dbReference type="NCBI Taxonomy" id="81029"/>
    <lineage>
        <taxon>Bacteria</taxon>
        <taxon>Pseudomonadati</taxon>
        <taxon>Pseudomonadota</taxon>
        <taxon>Alphaproteobacteria</taxon>
        <taxon>Hyphomonadales</taxon>
        <taxon>Hyphomonadaceae</taxon>
        <taxon>Hyphomonas</taxon>
    </lineage>
</organism>
<dbReference type="InterPro" id="IPR013325">
    <property type="entry name" value="RNA_pol_sigma_r2"/>
</dbReference>
<dbReference type="Pfam" id="PF04542">
    <property type="entry name" value="Sigma70_r2"/>
    <property type="match status" value="1"/>
</dbReference>
<dbReference type="Gene3D" id="1.10.1740.10">
    <property type="match status" value="1"/>
</dbReference>
<evidence type="ECO:0000259" key="7">
    <source>
        <dbReference type="Pfam" id="PF08281"/>
    </source>
</evidence>
<protein>
    <recommendedName>
        <fullName evidence="10">RNA polymerase subunit sigma-70</fullName>
    </recommendedName>
</protein>
<dbReference type="EMBL" id="DMAN01000171">
    <property type="protein sequence ID" value="HAE27067.1"/>
    <property type="molecule type" value="Genomic_DNA"/>
</dbReference>
<dbReference type="Pfam" id="PF08281">
    <property type="entry name" value="Sigma70_r4_2"/>
    <property type="match status" value="1"/>
</dbReference>
<dbReference type="InterPro" id="IPR036388">
    <property type="entry name" value="WH-like_DNA-bd_sf"/>
</dbReference>
<evidence type="ECO:0000256" key="1">
    <source>
        <dbReference type="ARBA" id="ARBA00010641"/>
    </source>
</evidence>
<proteinExistence type="inferred from homology"/>
<sequence length="197" mass="22282">MKGWPWVGSGDNTKSEQAAPDAARSAALGDLYARYHREILLFVSRKVGDGPPEPEDIVQQTFANFAGLKRPDNVENPRAFLYTTASNLIINHFRRAVHVRNFDILERNLVHALGERDEFSPEIVLLDRERFAEVSAAVAALPRRRRRFLILHRVEGLSYSEIARRNGVSEATVRRDVELALIACGRAIKLLDDHDTQ</sequence>
<evidence type="ECO:0008006" key="10">
    <source>
        <dbReference type="Google" id="ProtNLM"/>
    </source>
</evidence>
<dbReference type="InterPro" id="IPR013249">
    <property type="entry name" value="RNA_pol_sigma70_r4_t2"/>
</dbReference>
<feature type="domain" description="RNA polymerase sigma factor 70 region 4 type 2" evidence="7">
    <location>
        <begin position="133"/>
        <end position="184"/>
    </location>
</feature>
<dbReference type="GO" id="GO:0016987">
    <property type="term" value="F:sigma factor activity"/>
    <property type="evidence" value="ECO:0007669"/>
    <property type="project" value="UniProtKB-KW"/>
</dbReference>
<dbReference type="GO" id="GO:0006352">
    <property type="term" value="P:DNA-templated transcription initiation"/>
    <property type="evidence" value="ECO:0007669"/>
    <property type="project" value="InterPro"/>
</dbReference>
<dbReference type="PANTHER" id="PTHR43133">
    <property type="entry name" value="RNA POLYMERASE ECF-TYPE SIGMA FACTO"/>
    <property type="match status" value="1"/>
</dbReference>
<comment type="similarity">
    <text evidence="1">Belongs to the sigma-70 factor family. ECF subfamily.</text>
</comment>
<accession>A0A3B9GX90</accession>
<dbReference type="PANTHER" id="PTHR43133:SF63">
    <property type="entry name" value="RNA POLYMERASE SIGMA FACTOR FECI-RELATED"/>
    <property type="match status" value="1"/>
</dbReference>
<dbReference type="Proteomes" id="UP000259610">
    <property type="component" value="Unassembled WGS sequence"/>
</dbReference>
<keyword evidence="4" id="KW-0804">Transcription</keyword>
<evidence type="ECO:0000256" key="5">
    <source>
        <dbReference type="SAM" id="MobiDB-lite"/>
    </source>
</evidence>
<keyword evidence="3" id="KW-0731">Sigma factor</keyword>